<evidence type="ECO:0000313" key="9">
    <source>
        <dbReference type="EMBL" id="CAB3802769.1"/>
    </source>
</evidence>
<feature type="domain" description="Resolvase/invertase-type recombinase catalytic" evidence="8">
    <location>
        <begin position="30"/>
        <end position="165"/>
    </location>
</feature>
<protein>
    <recommendedName>
        <fullName evidence="8">Resolvase/invertase-type recombinase catalytic domain-containing protein</fullName>
    </recommendedName>
</protein>
<dbReference type="InterPro" id="IPR006118">
    <property type="entry name" value="Recombinase_CS"/>
</dbReference>
<dbReference type="GO" id="GO:0000150">
    <property type="term" value="F:DNA strand exchange activity"/>
    <property type="evidence" value="ECO:0007669"/>
    <property type="project" value="UniProtKB-KW"/>
</dbReference>
<dbReference type="PROSITE" id="PS00398">
    <property type="entry name" value="RECOMBINASES_2"/>
    <property type="match status" value="1"/>
</dbReference>
<evidence type="ECO:0000259" key="8">
    <source>
        <dbReference type="PROSITE" id="PS51736"/>
    </source>
</evidence>
<comment type="similarity">
    <text evidence="1">Belongs to the site-specific recombinase resolvase family.</text>
</comment>
<evidence type="ECO:0000256" key="5">
    <source>
        <dbReference type="ARBA" id="ARBA00023172"/>
    </source>
</evidence>
<dbReference type="InterPro" id="IPR036162">
    <property type="entry name" value="Resolvase-like_N_sf"/>
</dbReference>
<dbReference type="PANTHER" id="PTHR30461">
    <property type="entry name" value="DNA-INVERTASE FROM LAMBDOID PROPHAGE"/>
    <property type="match status" value="1"/>
</dbReference>
<evidence type="ECO:0000256" key="2">
    <source>
        <dbReference type="ARBA" id="ARBA00022908"/>
    </source>
</evidence>
<proteinExistence type="inferred from homology"/>
<dbReference type="SUPFAM" id="SSF53041">
    <property type="entry name" value="Resolvase-like"/>
    <property type="match status" value="1"/>
</dbReference>
<organism evidence="9 10">
    <name type="scientific">Paraburkholderia ultramafica</name>
    <dbReference type="NCBI Taxonomy" id="1544867"/>
    <lineage>
        <taxon>Bacteria</taxon>
        <taxon>Pseudomonadati</taxon>
        <taxon>Pseudomonadota</taxon>
        <taxon>Betaproteobacteria</taxon>
        <taxon>Burkholderiales</taxon>
        <taxon>Burkholderiaceae</taxon>
        <taxon>Paraburkholderia</taxon>
    </lineage>
</organism>
<dbReference type="PANTHER" id="PTHR30461:SF2">
    <property type="entry name" value="SERINE RECOMBINASE PINE-RELATED"/>
    <property type="match status" value="1"/>
</dbReference>
<dbReference type="Pfam" id="PF00239">
    <property type="entry name" value="Resolvase"/>
    <property type="match status" value="1"/>
</dbReference>
<keyword evidence="10" id="KW-1185">Reference proteome</keyword>
<dbReference type="AlphaFoldDB" id="A0A6S7C7B2"/>
<dbReference type="PROSITE" id="PS51736">
    <property type="entry name" value="RECOMBINASES_3"/>
    <property type="match status" value="1"/>
</dbReference>
<sequence>MPKRGPKKKTYIHKIAESTVKWKRPANGQMMIGYARVSTSDQNNQRQVDELIKYGVAPEDVFQDKQSGKTLDRAAWKACFRDLQKGDLLVIYSLDRLGRNLGDLIDIERQLFEKGVRLKVIAQDIDTSNASGRMIFHVLGALAQWEREWNWERTKHGLASARERGVIGGQPARHTDDQIKGALRKAGSVSGAARLLKCAKITIIRRQKMWAEGRKLKLAVRA</sequence>
<evidence type="ECO:0000256" key="4">
    <source>
        <dbReference type="ARBA" id="ARBA00023125"/>
    </source>
</evidence>
<dbReference type="GO" id="GO:0015074">
    <property type="term" value="P:DNA integration"/>
    <property type="evidence" value="ECO:0007669"/>
    <property type="project" value="UniProtKB-KW"/>
</dbReference>
<evidence type="ECO:0000256" key="1">
    <source>
        <dbReference type="ARBA" id="ARBA00009913"/>
    </source>
</evidence>
<dbReference type="InterPro" id="IPR050639">
    <property type="entry name" value="SSR_resolvase"/>
</dbReference>
<keyword evidence="4" id="KW-0238">DNA-binding</keyword>
<dbReference type="Proteomes" id="UP000494365">
    <property type="component" value="Unassembled WGS sequence"/>
</dbReference>
<gene>
    <name evidence="9" type="ORF">LMG28614_05693</name>
</gene>
<dbReference type="EMBL" id="CADIKK010000033">
    <property type="protein sequence ID" value="CAB3802769.1"/>
    <property type="molecule type" value="Genomic_DNA"/>
</dbReference>
<dbReference type="RefSeq" id="WP_175152694.1">
    <property type="nucleotide sequence ID" value="NZ_CADIKK010000033.1"/>
</dbReference>
<dbReference type="CDD" id="cd03768">
    <property type="entry name" value="SR_ResInv"/>
    <property type="match status" value="1"/>
</dbReference>
<keyword evidence="2" id="KW-0229">DNA integration</keyword>
<feature type="active site" description="O-(5'-phospho-DNA)-serine intermediate" evidence="6 7">
    <location>
        <position position="38"/>
    </location>
</feature>
<keyword evidence="3" id="KW-0230">DNA invertase</keyword>
<dbReference type="PROSITE" id="PS00397">
    <property type="entry name" value="RECOMBINASES_1"/>
    <property type="match status" value="1"/>
</dbReference>
<dbReference type="FunFam" id="3.40.50.1390:FF:000001">
    <property type="entry name" value="DNA recombinase"/>
    <property type="match status" value="1"/>
</dbReference>
<evidence type="ECO:0000256" key="6">
    <source>
        <dbReference type="PIRSR" id="PIRSR606118-50"/>
    </source>
</evidence>
<dbReference type="SMART" id="SM00857">
    <property type="entry name" value="Resolvase"/>
    <property type="match status" value="1"/>
</dbReference>
<dbReference type="Gene3D" id="3.40.50.1390">
    <property type="entry name" value="Resolvase, N-terminal catalytic domain"/>
    <property type="match status" value="1"/>
</dbReference>
<accession>A0A6S7C7B2</accession>
<evidence type="ECO:0000313" key="10">
    <source>
        <dbReference type="Proteomes" id="UP000494365"/>
    </source>
</evidence>
<evidence type="ECO:0000256" key="7">
    <source>
        <dbReference type="PROSITE-ProRule" id="PRU10137"/>
    </source>
</evidence>
<evidence type="ECO:0000256" key="3">
    <source>
        <dbReference type="ARBA" id="ARBA00023100"/>
    </source>
</evidence>
<dbReference type="GO" id="GO:0003677">
    <property type="term" value="F:DNA binding"/>
    <property type="evidence" value="ECO:0007669"/>
    <property type="project" value="UniProtKB-KW"/>
</dbReference>
<keyword evidence="5" id="KW-0233">DNA recombination</keyword>
<name>A0A6S7C7B2_9BURK</name>
<dbReference type="InterPro" id="IPR006119">
    <property type="entry name" value="Resolv_N"/>
</dbReference>
<reference evidence="9 10" key="1">
    <citation type="submission" date="2020-04" db="EMBL/GenBank/DDBJ databases">
        <authorList>
            <person name="De Canck E."/>
        </authorList>
    </citation>
    <scope>NUCLEOTIDE SEQUENCE [LARGE SCALE GENOMIC DNA]</scope>
    <source>
        <strain evidence="9 10">LMG 28614</strain>
    </source>
</reference>